<dbReference type="Pfam" id="PF00487">
    <property type="entry name" value="FA_desaturase"/>
    <property type="match status" value="1"/>
</dbReference>
<evidence type="ECO:0000256" key="11">
    <source>
        <dbReference type="ARBA" id="ARBA00023136"/>
    </source>
</evidence>
<keyword evidence="10" id="KW-0443">Lipid metabolism</keyword>
<evidence type="ECO:0000256" key="5">
    <source>
        <dbReference type="ARBA" id="ARBA00022723"/>
    </source>
</evidence>
<keyword evidence="6" id="KW-0276">Fatty acid metabolism</keyword>
<comment type="similarity">
    <text evidence="2 13">Belongs to the fatty acid desaturase type 1 family.</text>
</comment>
<gene>
    <name evidence="17" type="ORF">TCAL_17268</name>
</gene>
<feature type="domain" description="Fatty acid desaturase" evidence="16">
    <location>
        <begin position="137"/>
        <end position="340"/>
    </location>
</feature>
<feature type="transmembrane region" description="Helical" evidence="15">
    <location>
        <begin position="137"/>
        <end position="158"/>
    </location>
</feature>
<dbReference type="Proteomes" id="UP000318571">
    <property type="component" value="Chromosome 9"/>
</dbReference>
<evidence type="ECO:0000256" key="13">
    <source>
        <dbReference type="RuleBase" id="RU000581"/>
    </source>
</evidence>
<keyword evidence="9" id="KW-0408">Iron</keyword>
<evidence type="ECO:0000256" key="10">
    <source>
        <dbReference type="ARBA" id="ARBA00023098"/>
    </source>
</evidence>
<dbReference type="PANTHER" id="PTHR11351">
    <property type="entry name" value="ACYL-COA DESATURASE"/>
    <property type="match status" value="1"/>
</dbReference>
<dbReference type="OMA" id="IREKCGR"/>
<evidence type="ECO:0000313" key="18">
    <source>
        <dbReference type="Proteomes" id="UP000318571"/>
    </source>
</evidence>
<evidence type="ECO:0000259" key="16">
    <source>
        <dbReference type="Pfam" id="PF00487"/>
    </source>
</evidence>
<dbReference type="OrthoDB" id="10260134at2759"/>
<dbReference type="PANTHER" id="PTHR11351:SF31">
    <property type="entry name" value="DESATURASE 1, ISOFORM A-RELATED"/>
    <property type="match status" value="1"/>
</dbReference>
<evidence type="ECO:0000256" key="14">
    <source>
        <dbReference type="SAM" id="MobiDB-lite"/>
    </source>
</evidence>
<dbReference type="GO" id="GO:0005789">
    <property type="term" value="C:endoplasmic reticulum membrane"/>
    <property type="evidence" value="ECO:0007669"/>
    <property type="project" value="TreeGrafter"/>
</dbReference>
<dbReference type="AlphaFoldDB" id="A0A553NZI3"/>
<sequence>MRIEATGLSLESREISRFCPSRLVASKLLFLAKEMAPQSSTTEVIHLVDDQNTNQNEQDLRLRKQSAANGEENQKQSVTKKEDQEVDENDLSTSTAPDTKAYQMTIVWPNVIKFAILHLIYFYSFFCLTSVSYQTLWFTFACYVYGGLGITAGAHRLWTHRSYKARLPLRIFLAIGNCLAMENSIYIWSRDHRVHHKYSETDADPHNAKRGFFFAHIGWLLVRKHPDVINKGGKLDMSDLKNEKLVMFQDKYYIPMALSICIFIPTLIPWYFWGESLWLSYVMAVFRYCSILNATWLVNSAAHMWGGHPYDVNISPAENRFVSFFSQGEGFHNYHHTFPHDYSTSEWRYSLNFTTLFIDMMAWCGQAYDRRSISREVVEARMARTGSGAIKH</sequence>
<evidence type="ECO:0000256" key="1">
    <source>
        <dbReference type="ARBA" id="ARBA00004141"/>
    </source>
</evidence>
<dbReference type="InterPro" id="IPR005804">
    <property type="entry name" value="FA_desaturase_dom"/>
</dbReference>
<proteinExistence type="inferred from homology"/>
<keyword evidence="11 15" id="KW-0472">Membrane</keyword>
<reference evidence="17 18" key="1">
    <citation type="journal article" date="2018" name="Nat. Ecol. Evol.">
        <title>Genomic signatures of mitonuclear coevolution across populations of Tigriopus californicus.</title>
        <authorList>
            <person name="Barreto F.S."/>
            <person name="Watson E.T."/>
            <person name="Lima T.G."/>
            <person name="Willett C.S."/>
            <person name="Edmands S."/>
            <person name="Li W."/>
            <person name="Burton R.S."/>
        </authorList>
    </citation>
    <scope>NUCLEOTIDE SEQUENCE [LARGE SCALE GENOMIC DNA]</scope>
    <source>
        <strain evidence="17 18">San Diego</strain>
    </source>
</reference>
<dbReference type="InterPro" id="IPR015876">
    <property type="entry name" value="Acyl-CoA_DS"/>
</dbReference>
<keyword evidence="4 13" id="KW-0812">Transmembrane</keyword>
<dbReference type="GO" id="GO:0004768">
    <property type="term" value="F:stearoyl-CoA 9-desaturase activity"/>
    <property type="evidence" value="ECO:0007669"/>
    <property type="project" value="InterPro"/>
</dbReference>
<feature type="transmembrane region" description="Helical" evidence="15">
    <location>
        <begin position="111"/>
        <end position="131"/>
    </location>
</feature>
<evidence type="ECO:0000256" key="3">
    <source>
        <dbReference type="ARBA" id="ARBA00022516"/>
    </source>
</evidence>
<comment type="cofactor">
    <cofactor evidence="13">
        <name>Fe(2+)</name>
        <dbReference type="ChEBI" id="CHEBI:29033"/>
    </cofactor>
</comment>
<evidence type="ECO:0000256" key="6">
    <source>
        <dbReference type="ARBA" id="ARBA00022832"/>
    </source>
</evidence>
<dbReference type="EMBL" id="VCGU01000009">
    <property type="protein sequence ID" value="TRY70828.1"/>
    <property type="molecule type" value="Genomic_DNA"/>
</dbReference>
<evidence type="ECO:0000256" key="8">
    <source>
        <dbReference type="ARBA" id="ARBA00023002"/>
    </source>
</evidence>
<accession>A0A553NZI3</accession>
<comment type="subcellular location">
    <subcellularLocation>
        <location evidence="1">Membrane</location>
        <topology evidence="1">Multi-pass membrane protein</topology>
    </subcellularLocation>
</comment>
<dbReference type="GO" id="GO:0006636">
    <property type="term" value="P:unsaturated fatty acid biosynthetic process"/>
    <property type="evidence" value="ECO:0007669"/>
    <property type="project" value="InterPro"/>
</dbReference>
<keyword evidence="8 13" id="KW-0560">Oxidoreductase</keyword>
<dbReference type="InterPro" id="IPR009160">
    <property type="entry name" value="Acyl-CoA_deSatase_haem/ster-bd"/>
</dbReference>
<evidence type="ECO:0000256" key="7">
    <source>
        <dbReference type="ARBA" id="ARBA00022989"/>
    </source>
</evidence>
<evidence type="ECO:0000313" key="17">
    <source>
        <dbReference type="EMBL" id="TRY70828.1"/>
    </source>
</evidence>
<dbReference type="GO" id="GO:0005506">
    <property type="term" value="F:iron ion binding"/>
    <property type="evidence" value="ECO:0007669"/>
    <property type="project" value="TreeGrafter"/>
</dbReference>
<keyword evidence="18" id="KW-1185">Reference proteome</keyword>
<comment type="caution">
    <text evidence="17">The sequence shown here is derived from an EMBL/GenBank/DDBJ whole genome shotgun (WGS) entry which is preliminary data.</text>
</comment>
<feature type="transmembrane region" description="Helical" evidence="15">
    <location>
        <begin position="252"/>
        <end position="272"/>
    </location>
</feature>
<dbReference type="CDD" id="cd03505">
    <property type="entry name" value="Delta9-FADS-like"/>
    <property type="match status" value="1"/>
</dbReference>
<name>A0A553NZI3_TIGCA</name>
<comment type="domain">
    <text evidence="13">The histidine box domains are involved in binding the catalytic metal ions.</text>
</comment>
<evidence type="ECO:0000256" key="2">
    <source>
        <dbReference type="ARBA" id="ARBA00009295"/>
    </source>
</evidence>
<dbReference type="STRING" id="6832.A0A553NZI3"/>
<protein>
    <recommendedName>
        <fullName evidence="16">Fatty acid desaturase domain-containing protein</fullName>
    </recommendedName>
</protein>
<keyword evidence="7 15" id="KW-1133">Transmembrane helix</keyword>
<keyword evidence="3 13" id="KW-0444">Lipid biosynthesis</keyword>
<dbReference type="PIRSF" id="PIRSF000345">
    <property type="entry name" value="OLE1"/>
    <property type="match status" value="1"/>
</dbReference>
<dbReference type="InterPro" id="IPR001522">
    <property type="entry name" value="FADS-1_CS"/>
</dbReference>
<evidence type="ECO:0000256" key="12">
    <source>
        <dbReference type="ARBA" id="ARBA00023160"/>
    </source>
</evidence>
<evidence type="ECO:0000256" key="15">
    <source>
        <dbReference type="SAM" id="Phobius"/>
    </source>
</evidence>
<dbReference type="PRINTS" id="PR00075">
    <property type="entry name" value="FACDDSATRASE"/>
</dbReference>
<dbReference type="PROSITE" id="PS00476">
    <property type="entry name" value="FATTY_ACID_DESATUR_1"/>
    <property type="match status" value="1"/>
</dbReference>
<feature type="region of interest" description="Disordered" evidence="14">
    <location>
        <begin position="65"/>
        <end position="94"/>
    </location>
</feature>
<evidence type="ECO:0000256" key="9">
    <source>
        <dbReference type="ARBA" id="ARBA00023004"/>
    </source>
</evidence>
<organism evidence="17 18">
    <name type="scientific">Tigriopus californicus</name>
    <name type="common">Marine copepod</name>
    <dbReference type="NCBI Taxonomy" id="6832"/>
    <lineage>
        <taxon>Eukaryota</taxon>
        <taxon>Metazoa</taxon>
        <taxon>Ecdysozoa</taxon>
        <taxon>Arthropoda</taxon>
        <taxon>Crustacea</taxon>
        <taxon>Multicrustacea</taxon>
        <taxon>Hexanauplia</taxon>
        <taxon>Copepoda</taxon>
        <taxon>Harpacticoida</taxon>
        <taxon>Harpacticidae</taxon>
        <taxon>Tigriopus</taxon>
    </lineage>
</organism>
<evidence type="ECO:0000256" key="4">
    <source>
        <dbReference type="ARBA" id="ARBA00022692"/>
    </source>
</evidence>
<keyword evidence="12 13" id="KW-0275">Fatty acid biosynthesis</keyword>
<keyword evidence="5" id="KW-0479">Metal-binding</keyword>